<evidence type="ECO:0000313" key="2">
    <source>
        <dbReference type="Proteomes" id="UP000824209"/>
    </source>
</evidence>
<accession>A0A9D2M3E4</accession>
<name>A0A9D2M3E4_9FIRM</name>
<proteinExistence type="predicted"/>
<evidence type="ECO:0000313" key="1">
    <source>
        <dbReference type="EMBL" id="HJB40721.1"/>
    </source>
</evidence>
<dbReference type="AlphaFoldDB" id="A0A9D2M3E4"/>
<dbReference type="Gene3D" id="3.90.1480.10">
    <property type="entry name" value="Alpha-2,3-sialyltransferase"/>
    <property type="match status" value="1"/>
</dbReference>
<reference evidence="1" key="2">
    <citation type="submission" date="2021-04" db="EMBL/GenBank/DDBJ databases">
        <authorList>
            <person name="Gilroy R."/>
        </authorList>
    </citation>
    <scope>NUCLEOTIDE SEQUENCE</scope>
    <source>
        <strain evidence="1">ChiBcec8-14828</strain>
    </source>
</reference>
<sequence>MLKDEIVLTVNQISRNKQFKSLNTNYHFWADPGFFKETSKEGDKELLEVMMSVNTEGNRPICFFPLEVKEFVTDKKLDQVLNVRYFVPGHILFDQYKKIDFSGMIPGMNTVVQYAIMLGIYMGCTEIYLLGCDCTGILSYIETKTDSGNFEYAYDISQAEAERMKAMLGGVSCEQTFYGWAKIFEGYRLLGGYCKKRGIQLINLTNGGILDCLPRKKFENVVK</sequence>
<organism evidence="1 2">
    <name type="scientific">Candidatus Ruthenibacterium avium</name>
    <dbReference type="NCBI Taxonomy" id="2838751"/>
    <lineage>
        <taxon>Bacteria</taxon>
        <taxon>Bacillati</taxon>
        <taxon>Bacillota</taxon>
        <taxon>Clostridia</taxon>
        <taxon>Eubacteriales</taxon>
        <taxon>Oscillospiraceae</taxon>
        <taxon>Ruthenibacterium</taxon>
    </lineage>
</organism>
<comment type="caution">
    <text evidence="1">The sequence shown here is derived from an EMBL/GenBank/DDBJ whole genome shotgun (WGS) entry which is preliminary data.</text>
</comment>
<reference evidence="1" key="1">
    <citation type="journal article" date="2021" name="PeerJ">
        <title>Extensive microbial diversity within the chicken gut microbiome revealed by metagenomics and culture.</title>
        <authorList>
            <person name="Gilroy R."/>
            <person name="Ravi A."/>
            <person name="Getino M."/>
            <person name="Pursley I."/>
            <person name="Horton D.L."/>
            <person name="Alikhan N.F."/>
            <person name="Baker D."/>
            <person name="Gharbi K."/>
            <person name="Hall N."/>
            <person name="Watson M."/>
            <person name="Adriaenssens E.M."/>
            <person name="Foster-Nyarko E."/>
            <person name="Jarju S."/>
            <person name="Secka A."/>
            <person name="Antonio M."/>
            <person name="Oren A."/>
            <person name="Chaudhuri R.R."/>
            <person name="La Ragione R."/>
            <person name="Hildebrand F."/>
            <person name="Pallen M.J."/>
        </authorList>
    </citation>
    <scope>NUCLEOTIDE SEQUENCE</scope>
    <source>
        <strain evidence="1">ChiBcec8-14828</strain>
    </source>
</reference>
<evidence type="ECO:0008006" key="3">
    <source>
        <dbReference type="Google" id="ProtNLM"/>
    </source>
</evidence>
<dbReference type="EMBL" id="DWYA01000090">
    <property type="protein sequence ID" value="HJB40721.1"/>
    <property type="molecule type" value="Genomic_DNA"/>
</dbReference>
<gene>
    <name evidence="1" type="ORF">H9943_10055</name>
</gene>
<dbReference type="Proteomes" id="UP000824209">
    <property type="component" value="Unassembled WGS sequence"/>
</dbReference>
<protein>
    <recommendedName>
        <fullName evidence="3">DUF115 domain-containing protein</fullName>
    </recommendedName>
</protein>